<keyword evidence="2" id="KW-1185">Reference proteome</keyword>
<gene>
    <name evidence="1" type="ORF">MCOR_51348</name>
</gene>
<protein>
    <submittedName>
        <fullName evidence="1">Uncharacterized protein</fullName>
    </submittedName>
</protein>
<name>A0A6J8EG54_MYTCO</name>
<organism evidence="1 2">
    <name type="scientific">Mytilus coruscus</name>
    <name type="common">Sea mussel</name>
    <dbReference type="NCBI Taxonomy" id="42192"/>
    <lineage>
        <taxon>Eukaryota</taxon>
        <taxon>Metazoa</taxon>
        <taxon>Spiralia</taxon>
        <taxon>Lophotrochozoa</taxon>
        <taxon>Mollusca</taxon>
        <taxon>Bivalvia</taxon>
        <taxon>Autobranchia</taxon>
        <taxon>Pteriomorphia</taxon>
        <taxon>Mytilida</taxon>
        <taxon>Mytiloidea</taxon>
        <taxon>Mytilidae</taxon>
        <taxon>Mytilinae</taxon>
        <taxon>Mytilus</taxon>
    </lineage>
</organism>
<proteinExistence type="predicted"/>
<evidence type="ECO:0000313" key="1">
    <source>
        <dbReference type="EMBL" id="CAC5418956.1"/>
    </source>
</evidence>
<dbReference type="AlphaFoldDB" id="A0A6J8EG54"/>
<reference evidence="1 2" key="1">
    <citation type="submission" date="2020-06" db="EMBL/GenBank/DDBJ databases">
        <authorList>
            <person name="Li R."/>
            <person name="Bekaert M."/>
        </authorList>
    </citation>
    <scope>NUCLEOTIDE SEQUENCE [LARGE SCALE GENOMIC DNA]</scope>
    <source>
        <strain evidence="2">wild</strain>
    </source>
</reference>
<dbReference type="Proteomes" id="UP000507470">
    <property type="component" value="Unassembled WGS sequence"/>
</dbReference>
<dbReference type="EMBL" id="CACVKT020008964">
    <property type="protein sequence ID" value="CAC5418956.1"/>
    <property type="molecule type" value="Genomic_DNA"/>
</dbReference>
<accession>A0A6J8EG54</accession>
<sequence length="163" mass="19131">MKKLQMILVTCTVSLLPDRPNVIYYMQKSSKKKEELNWLLNDLKTNGDIASPSSGTRSNQPTSLCRCCSNCKVNCVCANCFSFNDENNSNDLLSREDDFLLGQFCDFEILQRPRCEETLSTNLKNKTKMNYMCRFLKFNKDQVDFRHQKDECRPRYTYQAERM</sequence>
<evidence type="ECO:0000313" key="2">
    <source>
        <dbReference type="Proteomes" id="UP000507470"/>
    </source>
</evidence>